<gene>
    <name evidence="2" type="ORF">H5410_038345</name>
</gene>
<dbReference type="PANTHER" id="PTHR31111">
    <property type="entry name" value="BNAA05G37150D PROTEIN-RELATED"/>
    <property type="match status" value="1"/>
</dbReference>
<dbReference type="InterPro" id="IPR017451">
    <property type="entry name" value="F-box-assoc_interact_dom"/>
</dbReference>
<dbReference type="AlphaFoldDB" id="A0A9J5Y9T6"/>
<protein>
    <recommendedName>
        <fullName evidence="1">F-box domain-containing protein</fullName>
    </recommendedName>
</protein>
<dbReference type="InterPro" id="IPR001810">
    <property type="entry name" value="F-box_dom"/>
</dbReference>
<feature type="domain" description="F-box" evidence="1">
    <location>
        <begin position="1"/>
        <end position="46"/>
    </location>
</feature>
<keyword evidence="3" id="KW-1185">Reference proteome</keyword>
<name>A0A9J5Y9T6_SOLCO</name>
<evidence type="ECO:0000313" key="3">
    <source>
        <dbReference type="Proteomes" id="UP000824120"/>
    </source>
</evidence>
<dbReference type="PROSITE" id="PS50181">
    <property type="entry name" value="FBOX"/>
    <property type="match status" value="1"/>
</dbReference>
<comment type="caution">
    <text evidence="2">The sequence shown here is derived from an EMBL/GenBank/DDBJ whole genome shotgun (WGS) entry which is preliminary data.</text>
</comment>
<dbReference type="Proteomes" id="UP000824120">
    <property type="component" value="Chromosome 7"/>
</dbReference>
<dbReference type="Gene3D" id="1.20.1280.50">
    <property type="match status" value="1"/>
</dbReference>
<dbReference type="InterPro" id="IPR036047">
    <property type="entry name" value="F-box-like_dom_sf"/>
</dbReference>
<accession>A0A9J5Y9T6</accession>
<dbReference type="NCBIfam" id="TIGR01640">
    <property type="entry name" value="F_box_assoc_1"/>
    <property type="match status" value="1"/>
</dbReference>
<dbReference type="InterPro" id="IPR013187">
    <property type="entry name" value="F-box-assoc_dom_typ3"/>
</dbReference>
<dbReference type="SUPFAM" id="SSF81383">
    <property type="entry name" value="F-box domain"/>
    <property type="match status" value="1"/>
</dbReference>
<dbReference type="Pfam" id="PF00646">
    <property type="entry name" value="F-box"/>
    <property type="match status" value="1"/>
</dbReference>
<organism evidence="2 3">
    <name type="scientific">Solanum commersonii</name>
    <name type="common">Commerson's wild potato</name>
    <name type="synonym">Commerson's nightshade</name>
    <dbReference type="NCBI Taxonomy" id="4109"/>
    <lineage>
        <taxon>Eukaryota</taxon>
        <taxon>Viridiplantae</taxon>
        <taxon>Streptophyta</taxon>
        <taxon>Embryophyta</taxon>
        <taxon>Tracheophyta</taxon>
        <taxon>Spermatophyta</taxon>
        <taxon>Magnoliopsida</taxon>
        <taxon>eudicotyledons</taxon>
        <taxon>Gunneridae</taxon>
        <taxon>Pentapetalae</taxon>
        <taxon>asterids</taxon>
        <taxon>lamiids</taxon>
        <taxon>Solanales</taxon>
        <taxon>Solanaceae</taxon>
        <taxon>Solanoideae</taxon>
        <taxon>Solaneae</taxon>
        <taxon>Solanum</taxon>
    </lineage>
</organism>
<dbReference type="InterPro" id="IPR011043">
    <property type="entry name" value="Gal_Oxase/kelch_b-propeller"/>
</dbReference>
<evidence type="ECO:0000259" key="1">
    <source>
        <dbReference type="PROSITE" id="PS50181"/>
    </source>
</evidence>
<proteinExistence type="predicted"/>
<dbReference type="SUPFAM" id="SSF50965">
    <property type="entry name" value="Galactose oxidase, central domain"/>
    <property type="match status" value="1"/>
</dbReference>
<dbReference type="PANTHER" id="PTHR31111:SF139">
    <property type="entry name" value="F-BOX ASSOCIATED DOMAIN-CONTAINING PROTEIN"/>
    <property type="match status" value="1"/>
</dbReference>
<dbReference type="SMART" id="SM00256">
    <property type="entry name" value="FBOX"/>
    <property type="match status" value="1"/>
</dbReference>
<dbReference type="OrthoDB" id="1299321at2759"/>
<evidence type="ECO:0000313" key="2">
    <source>
        <dbReference type="EMBL" id="KAG5597113.1"/>
    </source>
</evidence>
<dbReference type="Pfam" id="PF08268">
    <property type="entry name" value="FBA_3"/>
    <property type="match status" value="1"/>
</dbReference>
<sequence length="373" mass="43657">MEYSMSIPEEILFDIFSWLPVKSLMRFRCISQYFNSLVCEPYFVDIHQCHSRIRTKLLVRQWDLVGKRNFYYTIEQNASHRRVHIEDYFDGLTNVIDLKGYFVECVNGLFCFWSCISQVVVICNPSTRQVRFLPCIKHEYDGLGHGQFLFGYEPKDEVYKVVFVKRDEHDISAARCWIFSLGIDESWKEIDRAPCCFYYGQECVCIKGVIYVSSGNSQEQNIIAFDLKGESFRIIALWKDALPYYFNLIEMEGKLGIVENNTMINGETINLWMLGNIGWERHVIIGFPMEGCPIVHCLSQTYGGKINIIFIAKVNQSCDDTLSYLLCCYDFSRKSWTRREIINGGWIQHIYRWVETLFPLKHICIDADSTSRV</sequence>
<reference evidence="2 3" key="1">
    <citation type="submission" date="2020-09" db="EMBL/GenBank/DDBJ databases">
        <title>De no assembly of potato wild relative species, Solanum commersonii.</title>
        <authorList>
            <person name="Cho K."/>
        </authorList>
    </citation>
    <scope>NUCLEOTIDE SEQUENCE [LARGE SCALE GENOMIC DNA]</scope>
    <source>
        <strain evidence="2">LZ3.2</strain>
        <tissue evidence="2">Leaf</tissue>
    </source>
</reference>
<dbReference type="EMBL" id="JACXVP010000007">
    <property type="protein sequence ID" value="KAG5597113.1"/>
    <property type="molecule type" value="Genomic_DNA"/>
</dbReference>